<accession>A0A8S9YM69</accession>
<sequence>MQYRYTHLMRFTDWVVLTFGLLAAIPGVMAVPAPKLLEGELCE</sequence>
<dbReference type="EMBL" id="JTDE01005888">
    <property type="protein sequence ID" value="KAF7246778.1"/>
    <property type="molecule type" value="Genomic_DNA"/>
</dbReference>
<proteinExistence type="predicted"/>
<dbReference type="Proteomes" id="UP000822476">
    <property type="component" value="Unassembled WGS sequence"/>
</dbReference>
<evidence type="ECO:0000313" key="2">
    <source>
        <dbReference type="Proteomes" id="UP000822476"/>
    </source>
</evidence>
<name>A0A8S9YM69_9TREM</name>
<dbReference type="AlphaFoldDB" id="A0A8S9YM69"/>
<organism evidence="1 2">
    <name type="scientific">Paragonimus skrjabini miyazakii</name>
    <dbReference type="NCBI Taxonomy" id="59628"/>
    <lineage>
        <taxon>Eukaryota</taxon>
        <taxon>Metazoa</taxon>
        <taxon>Spiralia</taxon>
        <taxon>Lophotrochozoa</taxon>
        <taxon>Platyhelminthes</taxon>
        <taxon>Trematoda</taxon>
        <taxon>Digenea</taxon>
        <taxon>Plagiorchiida</taxon>
        <taxon>Troglotremata</taxon>
        <taxon>Troglotrematidae</taxon>
        <taxon>Paragonimus</taxon>
    </lineage>
</organism>
<reference evidence="1" key="1">
    <citation type="submission" date="2019-07" db="EMBL/GenBank/DDBJ databases">
        <title>Annotation for the trematode Paragonimus miyazaki's.</title>
        <authorList>
            <person name="Choi Y.-J."/>
        </authorList>
    </citation>
    <scope>NUCLEOTIDE SEQUENCE</scope>
    <source>
        <strain evidence="1">Japan</strain>
    </source>
</reference>
<comment type="caution">
    <text evidence="1">The sequence shown here is derived from an EMBL/GenBank/DDBJ whole genome shotgun (WGS) entry which is preliminary data.</text>
</comment>
<gene>
    <name evidence="1" type="ORF">EG68_09562</name>
</gene>
<protein>
    <submittedName>
        <fullName evidence="1">Uncharacterized protein</fullName>
    </submittedName>
</protein>
<keyword evidence="2" id="KW-1185">Reference proteome</keyword>
<evidence type="ECO:0000313" key="1">
    <source>
        <dbReference type="EMBL" id="KAF7246778.1"/>
    </source>
</evidence>